<dbReference type="Gene3D" id="2.40.30.10">
    <property type="entry name" value="Translation factors"/>
    <property type="match status" value="1"/>
</dbReference>
<dbReference type="EMBL" id="JAQQXS010000023">
    <property type="protein sequence ID" value="MDC8787259.1"/>
    <property type="molecule type" value="Genomic_DNA"/>
</dbReference>
<dbReference type="PANTHER" id="PTHR30157:SF0">
    <property type="entry name" value="NADPH-DEPENDENT FERRIC-CHELATE REDUCTASE"/>
    <property type="match status" value="1"/>
</dbReference>
<dbReference type="PROSITE" id="PS51384">
    <property type="entry name" value="FAD_FR"/>
    <property type="match status" value="1"/>
</dbReference>
<evidence type="ECO:0000256" key="1">
    <source>
        <dbReference type="ARBA" id="ARBA00035644"/>
    </source>
</evidence>
<sequence length="246" mass="27324">MESISTERRIQRVRYELQRREVSVVRVEAAGAQFVRVTFAGEDLAGFVSGSFDDHIKLMLEDAAGEMVRRDYTPRKFDKERRELTLEFALHGHGQASDWARNAAVGQRVLIGGPRGSMIIPMDYAWHVLIGDATALPAIHRRLEELPQGARAIVLAQIEEGADRRLVESAAEVTAHWVSSDDELLAAVRGLALPPGEGFVWCAGEARSMARLRDVLLGEKAHPKEAMKVAAYWKQGASDFHENLSL</sequence>
<protein>
    <submittedName>
        <fullName evidence="3">Siderophore-interacting protein</fullName>
    </submittedName>
</protein>
<reference evidence="3 4" key="1">
    <citation type="submission" date="2022-10" db="EMBL/GenBank/DDBJ databases">
        <title>paucibacter sp. hw8 Genome sequencing.</title>
        <authorList>
            <person name="Park S."/>
        </authorList>
    </citation>
    <scope>NUCLEOTIDE SEQUENCE [LARGE SCALE GENOMIC DNA]</scope>
    <source>
        <strain evidence="4">hw8</strain>
    </source>
</reference>
<dbReference type="InterPro" id="IPR039261">
    <property type="entry name" value="FNR_nucleotide-bd"/>
</dbReference>
<evidence type="ECO:0000259" key="2">
    <source>
        <dbReference type="PROSITE" id="PS51384"/>
    </source>
</evidence>
<dbReference type="InterPro" id="IPR017927">
    <property type="entry name" value="FAD-bd_FR_type"/>
</dbReference>
<name>A0ABT5KWF5_9BURK</name>
<evidence type="ECO:0000313" key="4">
    <source>
        <dbReference type="Proteomes" id="UP001219862"/>
    </source>
</evidence>
<dbReference type="CDD" id="cd06193">
    <property type="entry name" value="siderophore_interacting"/>
    <property type="match status" value="1"/>
</dbReference>
<accession>A0ABT5KWF5</accession>
<dbReference type="InterPro" id="IPR017938">
    <property type="entry name" value="Riboflavin_synthase-like_b-brl"/>
</dbReference>
<dbReference type="Pfam" id="PF04954">
    <property type="entry name" value="SIP"/>
    <property type="match status" value="1"/>
</dbReference>
<comment type="caution">
    <text evidence="3">The sequence shown here is derived from an EMBL/GenBank/DDBJ whole genome shotgun (WGS) entry which is preliminary data.</text>
</comment>
<feature type="domain" description="FAD-binding FR-type" evidence="2">
    <location>
        <begin position="17"/>
        <end position="121"/>
    </location>
</feature>
<dbReference type="Proteomes" id="UP001219862">
    <property type="component" value="Unassembled WGS sequence"/>
</dbReference>
<keyword evidence="4" id="KW-1185">Reference proteome</keyword>
<organism evidence="3 4">
    <name type="scientific">Roseateles koreensis</name>
    <dbReference type="NCBI Taxonomy" id="2987526"/>
    <lineage>
        <taxon>Bacteria</taxon>
        <taxon>Pseudomonadati</taxon>
        <taxon>Pseudomonadota</taxon>
        <taxon>Betaproteobacteria</taxon>
        <taxon>Burkholderiales</taxon>
        <taxon>Sphaerotilaceae</taxon>
        <taxon>Roseateles</taxon>
    </lineage>
</organism>
<evidence type="ECO:0000313" key="3">
    <source>
        <dbReference type="EMBL" id="MDC8787259.1"/>
    </source>
</evidence>
<dbReference type="InterPro" id="IPR007037">
    <property type="entry name" value="SIP_rossman_dom"/>
</dbReference>
<dbReference type="PANTHER" id="PTHR30157">
    <property type="entry name" value="FERRIC REDUCTASE, NADPH-DEPENDENT"/>
    <property type="match status" value="1"/>
</dbReference>
<proteinExistence type="inferred from homology"/>
<dbReference type="Gene3D" id="3.40.50.80">
    <property type="entry name" value="Nucleotide-binding domain of ferredoxin-NADP reductase (FNR) module"/>
    <property type="match status" value="1"/>
</dbReference>
<comment type="similarity">
    <text evidence="1">Belongs to the SIP oxidoreductase family.</text>
</comment>
<dbReference type="SUPFAM" id="SSF63380">
    <property type="entry name" value="Riboflavin synthase domain-like"/>
    <property type="match status" value="1"/>
</dbReference>
<gene>
    <name evidence="3" type="ORF">PRZ01_18885</name>
</gene>
<dbReference type="InterPro" id="IPR039374">
    <property type="entry name" value="SIP_fam"/>
</dbReference>
<dbReference type="InterPro" id="IPR013113">
    <property type="entry name" value="SIP_FAD-bd"/>
</dbReference>
<dbReference type="Pfam" id="PF08021">
    <property type="entry name" value="FAD_binding_9"/>
    <property type="match status" value="1"/>
</dbReference>
<dbReference type="RefSeq" id="WP_273598396.1">
    <property type="nucleotide sequence ID" value="NZ_JAQQXS010000023.1"/>
</dbReference>